<keyword evidence="2" id="KW-1185">Reference proteome</keyword>
<sequence>MTVLGFMRNEGFGTWTVCLAIHEEMKGLSHDCVGLSEERRNTMEAQMGVSGFHETQDTMEQVSSLKASVDARKGQSLEDMSGMVMELNRKIAERKSQLAPIIKGEIVLLIITFCRIESADTCTYGNTPGAWHSVHHYDLCFGAR</sequence>
<dbReference type="PANTHER" id="PTHR15614">
    <property type="entry name" value="INTRAFLAGELLAR TRANSPORT PROTEIN 81 HOMOLOG"/>
    <property type="match status" value="1"/>
</dbReference>
<accession>A0A8J5CZT7</accession>
<dbReference type="GO" id="GO:0042073">
    <property type="term" value="P:intraciliary transport"/>
    <property type="evidence" value="ECO:0007669"/>
    <property type="project" value="InterPro"/>
</dbReference>
<organism evidence="1 2">
    <name type="scientific">Chionoecetes opilio</name>
    <name type="common">Atlantic snow crab</name>
    <name type="synonym">Cancer opilio</name>
    <dbReference type="NCBI Taxonomy" id="41210"/>
    <lineage>
        <taxon>Eukaryota</taxon>
        <taxon>Metazoa</taxon>
        <taxon>Ecdysozoa</taxon>
        <taxon>Arthropoda</taxon>
        <taxon>Crustacea</taxon>
        <taxon>Multicrustacea</taxon>
        <taxon>Malacostraca</taxon>
        <taxon>Eumalacostraca</taxon>
        <taxon>Eucarida</taxon>
        <taxon>Decapoda</taxon>
        <taxon>Pleocyemata</taxon>
        <taxon>Brachyura</taxon>
        <taxon>Eubrachyura</taxon>
        <taxon>Majoidea</taxon>
        <taxon>Majidae</taxon>
        <taxon>Chionoecetes</taxon>
    </lineage>
</organism>
<dbReference type="AlphaFoldDB" id="A0A8J5CZT7"/>
<dbReference type="PANTHER" id="PTHR15614:SF2">
    <property type="entry name" value="INTRAFLAGELLAR TRANSPORT PROTEIN 81 HOMOLOG"/>
    <property type="match status" value="1"/>
</dbReference>
<dbReference type="GO" id="GO:0036064">
    <property type="term" value="C:ciliary basal body"/>
    <property type="evidence" value="ECO:0007669"/>
    <property type="project" value="TreeGrafter"/>
</dbReference>
<dbReference type="EMBL" id="JACEEZ010004156">
    <property type="protein sequence ID" value="KAG0726616.1"/>
    <property type="molecule type" value="Genomic_DNA"/>
</dbReference>
<reference evidence="1" key="1">
    <citation type="submission" date="2020-07" db="EMBL/GenBank/DDBJ databases">
        <title>The High-quality genome of the commercially important snow crab, Chionoecetes opilio.</title>
        <authorList>
            <person name="Jeong J.-H."/>
            <person name="Ryu S."/>
        </authorList>
    </citation>
    <scope>NUCLEOTIDE SEQUENCE</scope>
    <source>
        <strain evidence="1">MADBK_172401_WGS</strain>
        <tissue evidence="1">Digestive gland</tissue>
    </source>
</reference>
<dbReference type="Proteomes" id="UP000770661">
    <property type="component" value="Unassembled WGS sequence"/>
</dbReference>
<dbReference type="InterPro" id="IPR029600">
    <property type="entry name" value="IFT81"/>
</dbReference>
<protein>
    <submittedName>
        <fullName evidence="1">Intraflagellar transport protein 81</fullName>
    </submittedName>
</protein>
<dbReference type="OrthoDB" id="276029at2759"/>
<dbReference type="GO" id="GO:0060271">
    <property type="term" value="P:cilium assembly"/>
    <property type="evidence" value="ECO:0007669"/>
    <property type="project" value="InterPro"/>
</dbReference>
<dbReference type="GO" id="GO:0030992">
    <property type="term" value="C:intraciliary transport particle B"/>
    <property type="evidence" value="ECO:0007669"/>
    <property type="project" value="InterPro"/>
</dbReference>
<name>A0A8J5CZT7_CHIOP</name>
<comment type="caution">
    <text evidence="1">The sequence shown here is derived from an EMBL/GenBank/DDBJ whole genome shotgun (WGS) entry which is preliminary data.</text>
</comment>
<evidence type="ECO:0000313" key="2">
    <source>
        <dbReference type="Proteomes" id="UP000770661"/>
    </source>
</evidence>
<evidence type="ECO:0000313" key="1">
    <source>
        <dbReference type="EMBL" id="KAG0726616.1"/>
    </source>
</evidence>
<gene>
    <name evidence="1" type="primary">Ift81_1</name>
    <name evidence="1" type="ORF">GWK47_036167</name>
</gene>
<dbReference type="GO" id="GO:0015631">
    <property type="term" value="F:tubulin binding"/>
    <property type="evidence" value="ECO:0007669"/>
    <property type="project" value="InterPro"/>
</dbReference>
<proteinExistence type="predicted"/>